<organism evidence="2 3">
    <name type="scientific">Pseudomonas fluorescens</name>
    <dbReference type="NCBI Taxonomy" id="294"/>
    <lineage>
        <taxon>Bacteria</taxon>
        <taxon>Pseudomonadati</taxon>
        <taxon>Pseudomonadota</taxon>
        <taxon>Gammaproteobacteria</taxon>
        <taxon>Pseudomonadales</taxon>
        <taxon>Pseudomonadaceae</taxon>
        <taxon>Pseudomonas</taxon>
    </lineage>
</organism>
<evidence type="ECO:0000313" key="2">
    <source>
        <dbReference type="EMBL" id="VVM90638.1"/>
    </source>
</evidence>
<evidence type="ECO:0000256" key="1">
    <source>
        <dbReference type="SAM" id="MobiDB-lite"/>
    </source>
</evidence>
<evidence type="ECO:0000313" key="3">
    <source>
        <dbReference type="Proteomes" id="UP000399692"/>
    </source>
</evidence>
<accession>A0A5E6TS35</accession>
<gene>
    <name evidence="2" type="ORF">PS631_02825</name>
</gene>
<proteinExistence type="predicted"/>
<sequence>MQGGAAGVDEQPATGLDQPAAVVQLAAAQVEPGLCIEGAAVVVDALPTAVEQQLAATDHALAVVQAKRAELNIASRFEAPALVLQLTVADFHEQPGLDRAEGAAAVVELAGNHLHGLGRGEGAGDVAEAVGVQVEGIAGAERAAVVEHFAGSDGHGAASSQGAATVVQALRVAHLQSAAVGGDHGAAAGVQVTAVEQHLPALGLAVGKLGLLRADLQGAITGQGAAVTVDFAGADVEFAATSVLDLAFAVGQGACVEAELAGVAGDAAVAVVELAGDFDEACCGAGLDQFTAVVRELVGVDLQVADIDLGAVAAHGCAGFGVEAASAVDGARAEVKVAVVGGQVEVAGVAAAVAEVDRVALQIKGAAGVVLAVGGNLLSLDRERGLAAGGTLGVNAGCQQRVAAAVEFGRVDVQIALSGQLAGVGDRALAAGVQVAFGVQAAAVVHCRGTGHAGRPSTADGALVEQLAVGADHHVTGHGADLPGVAYANPGLGTDQLDLAGVHAAQLGDVDGHLGLGAVVLGQGGGLGIVGVDLITPGGDLEVVGPDPGVDLDAARDQVGVVAVAGIQALAGNAQGATFDAVAGDAPVLHLRAAGGQGRAVGIDEAAAVTGDPGRVGDDHFGALAGDFDIATQLARVARIDFVEDDLGTAPAKVRVALDPAAQLGFAVADRVVEDRATAVDVELAVVVARHPAGARRADVDLRRAVGAVDHHRLLPAGRATVGDDASGPGRGHAEAD</sequence>
<dbReference type="AlphaFoldDB" id="A0A5E6TS35"/>
<reference evidence="2 3" key="1">
    <citation type="submission" date="2019-09" db="EMBL/GenBank/DDBJ databases">
        <authorList>
            <person name="Chandra G."/>
            <person name="Truman W A."/>
        </authorList>
    </citation>
    <scope>NUCLEOTIDE SEQUENCE [LARGE SCALE GENOMIC DNA]</scope>
    <source>
        <strain evidence="2">PS631</strain>
    </source>
</reference>
<protein>
    <submittedName>
        <fullName evidence="2">Uncharacterized protein</fullName>
    </submittedName>
</protein>
<name>A0A5E6TS35_PSEFL</name>
<dbReference type="Proteomes" id="UP000399692">
    <property type="component" value="Unassembled WGS sequence"/>
</dbReference>
<dbReference type="EMBL" id="CABVHF010000008">
    <property type="protein sequence ID" value="VVM90638.1"/>
    <property type="molecule type" value="Genomic_DNA"/>
</dbReference>
<feature type="region of interest" description="Disordered" evidence="1">
    <location>
        <begin position="717"/>
        <end position="737"/>
    </location>
</feature>